<feature type="domain" description="ABC-2 type transporter transmembrane" evidence="7">
    <location>
        <begin position="27"/>
        <end position="400"/>
    </location>
</feature>
<gene>
    <name evidence="8" type="ORF">CFK40_08480</name>
</gene>
<proteinExistence type="predicted"/>
<comment type="subcellular location">
    <subcellularLocation>
        <location evidence="1">Cell membrane</location>
        <topology evidence="1">Multi-pass membrane protein</topology>
    </subcellularLocation>
</comment>
<keyword evidence="8" id="KW-0547">Nucleotide-binding</keyword>
<dbReference type="Proteomes" id="UP000204391">
    <property type="component" value="Chromosome"/>
</dbReference>
<keyword evidence="9" id="KW-1185">Reference proteome</keyword>
<sequence>MLFFHHVFLFVKNNVKQLQRKWPSLPLLFLFPIIMVGLSAYIVLSFFVPEDNKTIHVGLIDHDQSRETTMVIELIEESSQLNNFIQLEAMSSKEAKQALKNNNLSAYITFPENFTDNLYNGTPVTLDIIGNPTKPIESFLARELIDSVSRHIKTAQANILTINFYAQQLEMDEETRNDFLFKKFTEFVFYTLGKDKILDEEMLTNNAASSPVKYYGLGGLFIIITVWLLTFYSILTREDEAQMKNRMRLYNVTHTNQLVAKIIVSWLATIFFTSIIFCGFITLFDIQLFFSDYRKIAILIFIYSFVFLLGLAIIEVILTAPKIRLLTQTLYTGILLLVSGAIVPTLYYPIYVQDILPYSFAYQAFHWLQEIILNNRVYVDYLPLALYLIISALIFLGLSTWKERVSQ</sequence>
<feature type="transmembrane region" description="Helical" evidence="6">
    <location>
        <begin position="296"/>
        <end position="318"/>
    </location>
</feature>
<evidence type="ECO:0000256" key="4">
    <source>
        <dbReference type="ARBA" id="ARBA00022989"/>
    </source>
</evidence>
<dbReference type="PANTHER" id="PTHR30294:SF29">
    <property type="entry name" value="MULTIDRUG ABC TRANSPORTER PERMEASE YBHS-RELATED"/>
    <property type="match status" value="1"/>
</dbReference>
<evidence type="ECO:0000259" key="7">
    <source>
        <dbReference type="Pfam" id="PF12698"/>
    </source>
</evidence>
<name>A0A221MBJ7_9BACI</name>
<keyword evidence="4 6" id="KW-1133">Transmembrane helix</keyword>
<dbReference type="EMBL" id="CP022437">
    <property type="protein sequence ID" value="ASN05046.1"/>
    <property type="molecule type" value="Genomic_DNA"/>
</dbReference>
<accession>A0A221MBJ7</accession>
<keyword evidence="3 6" id="KW-0812">Transmembrane</keyword>
<feature type="transmembrane region" description="Helical" evidence="6">
    <location>
        <begin position="381"/>
        <end position="401"/>
    </location>
</feature>
<dbReference type="RefSeq" id="WP_089531897.1">
    <property type="nucleotide sequence ID" value="NZ_CP022437.1"/>
</dbReference>
<dbReference type="Gene3D" id="3.40.1710.10">
    <property type="entry name" value="abc type-2 transporter like domain"/>
    <property type="match status" value="1"/>
</dbReference>
<dbReference type="Pfam" id="PF12698">
    <property type="entry name" value="ABC2_membrane_3"/>
    <property type="match status" value="1"/>
</dbReference>
<feature type="transmembrane region" description="Helical" evidence="6">
    <location>
        <begin position="258"/>
        <end position="284"/>
    </location>
</feature>
<protein>
    <submittedName>
        <fullName evidence="8">ABC transporter ATP-binding protein</fullName>
    </submittedName>
</protein>
<evidence type="ECO:0000256" key="5">
    <source>
        <dbReference type="ARBA" id="ARBA00023136"/>
    </source>
</evidence>
<evidence type="ECO:0000313" key="8">
    <source>
        <dbReference type="EMBL" id="ASN05046.1"/>
    </source>
</evidence>
<evidence type="ECO:0000313" key="9">
    <source>
        <dbReference type="Proteomes" id="UP000204391"/>
    </source>
</evidence>
<reference evidence="8 9" key="1">
    <citation type="journal article" date="2003" name="Int. J. Syst. Evol. Microbiol.">
        <title>Virgibacillus carmonensis sp. nov., Virgibacillus necropolis sp. nov. and Virgibacillus picturae sp. nov., three novel species isolated from deteriorated mural paintings, transfer of the species of the genus salibacillus to Virgibacillus, as Virgibacillus marismortui comb. nov. and Virgibacillus salexigens comb. nov., and emended description of the genus Virgibacillus.</title>
        <authorList>
            <person name="Heyrman J."/>
            <person name="Logan N.A."/>
            <person name="Busse H.J."/>
            <person name="Balcaen A."/>
            <person name="Lebbe L."/>
            <person name="Rodriguez-Diaz M."/>
            <person name="Swings J."/>
            <person name="De Vos P."/>
        </authorList>
    </citation>
    <scope>NUCLEOTIDE SEQUENCE [LARGE SCALE GENOMIC DNA]</scope>
    <source>
        <strain evidence="8 9">LMG 19488</strain>
    </source>
</reference>
<evidence type="ECO:0000256" key="3">
    <source>
        <dbReference type="ARBA" id="ARBA00022692"/>
    </source>
</evidence>
<dbReference type="AlphaFoldDB" id="A0A221MBJ7"/>
<evidence type="ECO:0000256" key="2">
    <source>
        <dbReference type="ARBA" id="ARBA00022475"/>
    </source>
</evidence>
<keyword evidence="2" id="KW-1003">Cell membrane</keyword>
<evidence type="ECO:0000256" key="6">
    <source>
        <dbReference type="SAM" id="Phobius"/>
    </source>
</evidence>
<dbReference type="GO" id="GO:0140359">
    <property type="term" value="F:ABC-type transporter activity"/>
    <property type="evidence" value="ECO:0007669"/>
    <property type="project" value="InterPro"/>
</dbReference>
<dbReference type="InterPro" id="IPR051449">
    <property type="entry name" value="ABC-2_transporter_component"/>
</dbReference>
<dbReference type="OrthoDB" id="2433097at2"/>
<keyword evidence="5 6" id="KW-0472">Membrane</keyword>
<dbReference type="KEGG" id="vne:CFK40_08480"/>
<feature type="transmembrane region" description="Helical" evidence="6">
    <location>
        <begin position="25"/>
        <end position="48"/>
    </location>
</feature>
<evidence type="ECO:0000256" key="1">
    <source>
        <dbReference type="ARBA" id="ARBA00004651"/>
    </source>
</evidence>
<dbReference type="InterPro" id="IPR013525">
    <property type="entry name" value="ABC2_TM"/>
</dbReference>
<dbReference type="PANTHER" id="PTHR30294">
    <property type="entry name" value="MEMBRANE COMPONENT OF ABC TRANSPORTER YHHJ-RELATED"/>
    <property type="match status" value="1"/>
</dbReference>
<feature type="transmembrane region" description="Helical" evidence="6">
    <location>
        <begin position="214"/>
        <end position="237"/>
    </location>
</feature>
<dbReference type="GO" id="GO:0005886">
    <property type="term" value="C:plasma membrane"/>
    <property type="evidence" value="ECO:0007669"/>
    <property type="project" value="UniProtKB-SubCell"/>
</dbReference>
<dbReference type="GO" id="GO:0005524">
    <property type="term" value="F:ATP binding"/>
    <property type="evidence" value="ECO:0007669"/>
    <property type="project" value="UniProtKB-KW"/>
</dbReference>
<keyword evidence="8" id="KW-0067">ATP-binding</keyword>
<feature type="transmembrane region" description="Helical" evidence="6">
    <location>
        <begin position="330"/>
        <end position="350"/>
    </location>
</feature>
<organism evidence="8 9">
    <name type="scientific">Virgibacillus necropolis</name>
    <dbReference type="NCBI Taxonomy" id="163877"/>
    <lineage>
        <taxon>Bacteria</taxon>
        <taxon>Bacillati</taxon>
        <taxon>Bacillota</taxon>
        <taxon>Bacilli</taxon>
        <taxon>Bacillales</taxon>
        <taxon>Bacillaceae</taxon>
        <taxon>Virgibacillus</taxon>
    </lineage>
</organism>